<sequence>MIKFSYTYKVVYLFLLFSCSDIEKHYYSNGVIQEEFNPSTGNKVFYDTTGLKIKEIKRISENEELLREYYSTGNIKRISELKDDKLYGETSYFWENGNLKGVVTYYNNAMKGELKVYSEKTPNKLMYIDYYLPIGFIEDLDDVFISRTIIDSSETNLKAFSFIKESVSIKNPSVGDTAVTTLTCYQESEKGFNSVLLGDFDSLFSINSNSKIDTIWIKENTLSFEHICVEEGQRIWRVIFMMKSGNFVHYFPYEIKMNISENSNHSEY</sequence>
<comment type="caution">
    <text evidence="1">The sequence shown here is derived from an EMBL/GenBank/DDBJ whole genome shotgun (WGS) entry which is preliminary data.</text>
</comment>
<dbReference type="Proteomes" id="UP000179797">
    <property type="component" value="Unassembled WGS sequence"/>
</dbReference>
<dbReference type="Gene3D" id="3.90.930.1">
    <property type="match status" value="1"/>
</dbReference>
<name>A0A1S1YXR6_FLAPC</name>
<dbReference type="SUPFAM" id="SSF82185">
    <property type="entry name" value="Histone H3 K4-specific methyltransferase SET7/9 N-terminal domain"/>
    <property type="match status" value="1"/>
</dbReference>
<accession>A0A1S1YXR6</accession>
<evidence type="ECO:0000313" key="2">
    <source>
        <dbReference type="Proteomes" id="UP000179797"/>
    </source>
</evidence>
<proteinExistence type="predicted"/>
<dbReference type="RefSeq" id="WP_044219309.1">
    <property type="nucleotide sequence ID" value="NZ_JRYR02000001.1"/>
</dbReference>
<organism evidence="1 2">
    <name type="scientific">Flammeovirga pacifica</name>
    <dbReference type="NCBI Taxonomy" id="915059"/>
    <lineage>
        <taxon>Bacteria</taxon>
        <taxon>Pseudomonadati</taxon>
        <taxon>Bacteroidota</taxon>
        <taxon>Cytophagia</taxon>
        <taxon>Cytophagales</taxon>
        <taxon>Flammeovirgaceae</taxon>
        <taxon>Flammeovirga</taxon>
    </lineage>
</organism>
<evidence type="ECO:0000313" key="1">
    <source>
        <dbReference type="EMBL" id="OHX65804.1"/>
    </source>
</evidence>
<evidence type="ECO:0008006" key="3">
    <source>
        <dbReference type="Google" id="ProtNLM"/>
    </source>
</evidence>
<gene>
    <name evidence="1" type="ORF">NH26_05285</name>
</gene>
<dbReference type="AlphaFoldDB" id="A0A1S1YXR6"/>
<reference evidence="1 2" key="1">
    <citation type="journal article" date="2012" name="Int. J. Syst. Evol. Microbiol.">
        <title>Flammeovirga pacifica sp. nov., isolated from deep-sea sediment.</title>
        <authorList>
            <person name="Xu H."/>
            <person name="Fu Y."/>
            <person name="Yang N."/>
            <person name="Ding Z."/>
            <person name="Lai Q."/>
            <person name="Zeng R."/>
        </authorList>
    </citation>
    <scope>NUCLEOTIDE SEQUENCE [LARGE SCALE GENOMIC DNA]</scope>
    <source>
        <strain evidence="2">DSM 24597 / LMG 26175 / WPAGA1</strain>
    </source>
</reference>
<dbReference type="OrthoDB" id="659070at2"/>
<keyword evidence="2" id="KW-1185">Reference proteome</keyword>
<protein>
    <recommendedName>
        <fullName evidence="3">MORN repeat variant</fullName>
    </recommendedName>
</protein>
<dbReference type="EMBL" id="JRYR02000001">
    <property type="protein sequence ID" value="OHX65804.1"/>
    <property type="molecule type" value="Genomic_DNA"/>
</dbReference>